<evidence type="ECO:0000313" key="10">
    <source>
        <dbReference type="EMBL" id="AOM66560.1"/>
    </source>
</evidence>
<dbReference type="FunFam" id="3.40.30.10:FF:000005">
    <property type="entry name" value="Glutaredoxin 5"/>
    <property type="match status" value="1"/>
</dbReference>
<evidence type="ECO:0000256" key="5">
    <source>
        <dbReference type="ARBA" id="ARBA00023014"/>
    </source>
</evidence>
<organism evidence="10">
    <name type="scientific">Porphyridium sordidum</name>
    <name type="common">Red alga</name>
    <dbReference type="NCBI Taxonomy" id="28024"/>
    <lineage>
        <taxon>Eukaryota</taxon>
        <taxon>Rhodophyta</taxon>
        <taxon>Bangiophyceae</taxon>
        <taxon>Porphyridiales</taxon>
        <taxon>Porphyridiaceae</taxon>
        <taxon>Porphyridium</taxon>
    </lineage>
</organism>
<gene>
    <name evidence="10" type="primary">ycf64</name>
    <name evidence="10" type="ORF">Psor_085</name>
</gene>
<name>A0A1C9CDU9_PORSO</name>
<proteinExistence type="inferred from homology"/>
<geneLocation type="plastid" evidence="10"/>
<feature type="domain" description="Glutaredoxin" evidence="9">
    <location>
        <begin position="18"/>
        <end position="82"/>
    </location>
</feature>
<comment type="similarity">
    <text evidence="1 7">Belongs to the glutaredoxin family. Monothiol subfamily.</text>
</comment>
<evidence type="ECO:0000256" key="3">
    <source>
        <dbReference type="ARBA" id="ARBA00022723"/>
    </source>
</evidence>
<dbReference type="Pfam" id="PF00462">
    <property type="entry name" value="Glutaredoxin"/>
    <property type="match status" value="1"/>
</dbReference>
<dbReference type="SUPFAM" id="SSF52833">
    <property type="entry name" value="Thioredoxin-like"/>
    <property type="match status" value="1"/>
</dbReference>
<keyword evidence="2 8" id="KW-0001">2Fe-2S</keyword>
<dbReference type="InterPro" id="IPR004480">
    <property type="entry name" value="Monothiol_GRX-rel"/>
</dbReference>
<dbReference type="GeneID" id="29073697"/>
<evidence type="ECO:0000259" key="9">
    <source>
        <dbReference type="Pfam" id="PF00462"/>
    </source>
</evidence>
<evidence type="ECO:0000256" key="6">
    <source>
        <dbReference type="ARBA" id="ARBA00023284"/>
    </source>
</evidence>
<keyword evidence="6" id="KW-0676">Redox-active center</keyword>
<dbReference type="PROSITE" id="PS51354">
    <property type="entry name" value="GLUTAREDOXIN_2"/>
    <property type="match status" value="1"/>
</dbReference>
<keyword evidence="10" id="KW-0934">Plastid</keyword>
<keyword evidence="5 8" id="KW-0411">Iron-sulfur</keyword>
<dbReference type="RefSeq" id="YP_009297217.1">
    <property type="nucleotide sequence ID" value="NC_031175.1"/>
</dbReference>
<reference evidence="10" key="1">
    <citation type="journal article" date="2016" name="BMC Biol.">
        <title>Parallel evolution of highly conserved plastid genome architecture in red seaweeds and seed plants.</title>
        <authorList>
            <person name="Lee J."/>
            <person name="Cho C.H."/>
            <person name="Park S.I."/>
            <person name="Choi J.W."/>
            <person name="Song H.S."/>
            <person name="West J.A."/>
            <person name="Bhattacharya D."/>
            <person name="Yoon H.S."/>
        </authorList>
    </citation>
    <scope>NUCLEOTIDE SEQUENCE</scope>
</reference>
<feature type="binding site" evidence="8">
    <location>
        <position position="31"/>
    </location>
    <ligand>
        <name>[2Fe-2S] cluster</name>
        <dbReference type="ChEBI" id="CHEBI:190135"/>
        <note>ligand shared between dimeric partners</note>
    </ligand>
</feature>
<dbReference type="GO" id="GO:0051537">
    <property type="term" value="F:2 iron, 2 sulfur cluster binding"/>
    <property type="evidence" value="ECO:0007669"/>
    <property type="project" value="UniProtKB-KW"/>
</dbReference>
<evidence type="ECO:0000256" key="2">
    <source>
        <dbReference type="ARBA" id="ARBA00022714"/>
    </source>
</evidence>
<dbReference type="CDD" id="cd03028">
    <property type="entry name" value="GRX_PICOT_like"/>
    <property type="match status" value="1"/>
</dbReference>
<evidence type="ECO:0000256" key="8">
    <source>
        <dbReference type="PIRSR" id="PIRSR005894-2"/>
    </source>
</evidence>
<dbReference type="PANTHER" id="PTHR10293:SF72">
    <property type="entry name" value="MONOTHIOL GLUTAREDOXIN-S14, CHLOROPLASTIC"/>
    <property type="match status" value="1"/>
</dbReference>
<keyword evidence="3 8" id="KW-0479">Metal-binding</keyword>
<dbReference type="InterPro" id="IPR014434">
    <property type="entry name" value="Monothiol_GRX"/>
</dbReference>
<dbReference type="GO" id="GO:0015036">
    <property type="term" value="F:disulfide oxidoreductase activity"/>
    <property type="evidence" value="ECO:0007669"/>
    <property type="project" value="InterPro"/>
</dbReference>
<dbReference type="AlphaFoldDB" id="A0A1C9CDU9"/>
<accession>A0A1C9CDU9</accession>
<dbReference type="InterPro" id="IPR033658">
    <property type="entry name" value="GRX_PICOT-like"/>
</dbReference>
<dbReference type="Gene3D" id="3.40.30.10">
    <property type="entry name" value="Glutaredoxin"/>
    <property type="match status" value="1"/>
</dbReference>
<dbReference type="InterPro" id="IPR002109">
    <property type="entry name" value="Glutaredoxin"/>
</dbReference>
<dbReference type="PIRSF" id="PIRSF005894">
    <property type="entry name" value="Monothiol_GRX"/>
    <property type="match status" value="1"/>
</dbReference>
<dbReference type="InterPro" id="IPR036249">
    <property type="entry name" value="Thioredoxin-like_sf"/>
</dbReference>
<evidence type="ECO:0000256" key="7">
    <source>
        <dbReference type="PIRNR" id="PIRNR005894"/>
    </source>
</evidence>
<keyword evidence="4 8" id="KW-0408">Iron</keyword>
<dbReference type="GO" id="GO:0046872">
    <property type="term" value="F:metal ion binding"/>
    <property type="evidence" value="ECO:0007669"/>
    <property type="project" value="UniProtKB-KW"/>
</dbReference>
<protein>
    <recommendedName>
        <fullName evidence="7">Glutaredoxin</fullName>
    </recommendedName>
</protein>
<dbReference type="NCBIfam" id="TIGR00365">
    <property type="entry name" value="Grx4 family monothiol glutaredoxin"/>
    <property type="match status" value="1"/>
</dbReference>
<evidence type="ECO:0000256" key="1">
    <source>
        <dbReference type="ARBA" id="ARBA00009630"/>
    </source>
</evidence>
<dbReference type="EMBL" id="KX284720">
    <property type="protein sequence ID" value="AOM66560.1"/>
    <property type="molecule type" value="Genomic_DNA"/>
</dbReference>
<dbReference type="PANTHER" id="PTHR10293">
    <property type="entry name" value="GLUTAREDOXIN FAMILY MEMBER"/>
    <property type="match status" value="1"/>
</dbReference>
<evidence type="ECO:0000256" key="4">
    <source>
        <dbReference type="ARBA" id="ARBA00023004"/>
    </source>
</evidence>
<sequence>MEVQIKEQIDTLINNNHIVLFMKGTNLMPMCGFSNTVVQILNLLNVDYYTVNVLDNPVIRENIKLYSNWPTIPQLYINSEFIGGSDIVIDLYQKGELQEIIEKSFAT</sequence>